<dbReference type="SUPFAM" id="SSF102114">
    <property type="entry name" value="Radical SAM enzymes"/>
    <property type="match status" value="1"/>
</dbReference>
<reference evidence="5 6" key="1">
    <citation type="submission" date="2019-03" db="EMBL/GenBank/DDBJ databases">
        <title>Genomic Encyclopedia of Type Strains, Phase IV (KMG-IV): sequencing the most valuable type-strain genomes for metagenomic binning, comparative biology and taxonomic classification.</title>
        <authorList>
            <person name="Goeker M."/>
        </authorList>
    </citation>
    <scope>NUCLEOTIDE SEQUENCE [LARGE SCALE GENOMIC DNA]</scope>
    <source>
        <strain evidence="5 6">DSM 100556</strain>
    </source>
</reference>
<dbReference type="Proteomes" id="UP000295718">
    <property type="component" value="Unassembled WGS sequence"/>
</dbReference>
<keyword evidence="2" id="KW-0479">Metal-binding</keyword>
<dbReference type="Pfam" id="PF12836">
    <property type="entry name" value="HHH_3"/>
    <property type="match status" value="1"/>
</dbReference>
<accession>A0A4R1R4K6</accession>
<dbReference type="OrthoDB" id="9801154at2"/>
<dbReference type="SFLD" id="SFLDG01102">
    <property type="entry name" value="Uncharacterised_Radical_SAM_Su"/>
    <property type="match status" value="1"/>
</dbReference>
<evidence type="ECO:0000256" key="4">
    <source>
        <dbReference type="ARBA" id="ARBA00023014"/>
    </source>
</evidence>
<dbReference type="PANTHER" id="PTHR21180:SF9">
    <property type="entry name" value="TYPE II SECRETION SYSTEM PROTEIN K"/>
    <property type="match status" value="1"/>
</dbReference>
<dbReference type="InterPro" id="IPR023874">
    <property type="entry name" value="DNA_rSAM_put"/>
</dbReference>
<dbReference type="AlphaFoldDB" id="A0A4R1R4K6"/>
<name>A0A4R1R4K6_9FIRM</name>
<dbReference type="InterPro" id="IPR051675">
    <property type="entry name" value="Endo/Exo/Phosphatase_dom_1"/>
</dbReference>
<protein>
    <submittedName>
        <fullName evidence="5">Putative DNA modification/repair radical SAM protein</fullName>
    </submittedName>
</protein>
<evidence type="ECO:0000256" key="1">
    <source>
        <dbReference type="ARBA" id="ARBA00022691"/>
    </source>
</evidence>
<keyword evidence="3" id="KW-0408">Iron</keyword>
<dbReference type="EMBL" id="SLUO01000002">
    <property type="protein sequence ID" value="TCL60436.1"/>
    <property type="molecule type" value="Genomic_DNA"/>
</dbReference>
<dbReference type="NCBIfam" id="TIGR03916">
    <property type="entry name" value="rSAM_link_UDG"/>
    <property type="match status" value="1"/>
</dbReference>
<dbReference type="STRING" id="1469948.GCA_000732725_00169"/>
<dbReference type="InterPro" id="IPR010994">
    <property type="entry name" value="RuvA_2-like"/>
</dbReference>
<sequence length="449" mass="51036">MNYKVSEEMCVMEKLGILTDAAKYDVACTSSGVDRKGSGSGMGNTVAGGICHSFSADGRCISLLKILFTNECIYDCKYCINRKSNDVVRTSFTPDEVCELTMGFYKRNYIEGLFLSSGILYNPDFTMELIYQTLYKLRREHRFQGYIHVKAIPGADPFLIQKTGLLADRMSVNLELPTAEGLSRLAPNKHRKNILAPMRQIQNGIVSSKNEIVLYKNAPRFVPAGQSTQLIVGATPENDYQLMTVAESLYEKFELKRVFYSAFVNVNEDKELPALPGGPPLLREHRLYQADWLLRFYGFKAGELLSEERPNFNILLDPKADWALRHLEIFPVEVNRADYQLLLRIPGIGVKSAQRIVMARRNGFLSFLDLKKIGVVLKRALYFITCNGRMMYNTKIEEDYITRNLLTVKEKLPFDKDGITYKQLSLFDDVGFTMQPDIIDTHKAVLGQM</sequence>
<keyword evidence="4" id="KW-0411">Iron-sulfur</keyword>
<keyword evidence="6" id="KW-1185">Reference proteome</keyword>
<dbReference type="SFLD" id="SFLDS00029">
    <property type="entry name" value="Radical_SAM"/>
    <property type="match status" value="1"/>
</dbReference>
<dbReference type="GO" id="GO:0051536">
    <property type="term" value="F:iron-sulfur cluster binding"/>
    <property type="evidence" value="ECO:0007669"/>
    <property type="project" value="UniProtKB-KW"/>
</dbReference>
<dbReference type="Gene3D" id="1.10.150.320">
    <property type="entry name" value="Photosystem II 12 kDa extrinsic protein"/>
    <property type="match status" value="1"/>
</dbReference>
<organism evidence="5 6">
    <name type="scientific">Kineothrix alysoides</name>
    <dbReference type="NCBI Taxonomy" id="1469948"/>
    <lineage>
        <taxon>Bacteria</taxon>
        <taxon>Bacillati</taxon>
        <taxon>Bacillota</taxon>
        <taxon>Clostridia</taxon>
        <taxon>Lachnospirales</taxon>
        <taxon>Lachnospiraceae</taxon>
        <taxon>Kineothrix</taxon>
    </lineage>
</organism>
<dbReference type="GO" id="GO:0046872">
    <property type="term" value="F:metal ion binding"/>
    <property type="evidence" value="ECO:0007669"/>
    <property type="project" value="UniProtKB-KW"/>
</dbReference>
<dbReference type="SUPFAM" id="SSF47781">
    <property type="entry name" value="RuvA domain 2-like"/>
    <property type="match status" value="1"/>
</dbReference>
<dbReference type="GO" id="GO:0003824">
    <property type="term" value="F:catalytic activity"/>
    <property type="evidence" value="ECO:0007669"/>
    <property type="project" value="InterPro"/>
</dbReference>
<dbReference type="Gene3D" id="3.20.20.70">
    <property type="entry name" value="Aldolase class I"/>
    <property type="match status" value="1"/>
</dbReference>
<keyword evidence="1" id="KW-0949">S-adenosyl-L-methionine</keyword>
<evidence type="ECO:0000256" key="2">
    <source>
        <dbReference type="ARBA" id="ARBA00022723"/>
    </source>
</evidence>
<evidence type="ECO:0000313" key="6">
    <source>
        <dbReference type="Proteomes" id="UP000295718"/>
    </source>
</evidence>
<evidence type="ECO:0000256" key="3">
    <source>
        <dbReference type="ARBA" id="ARBA00023004"/>
    </source>
</evidence>
<dbReference type="InterPro" id="IPR013785">
    <property type="entry name" value="Aldolase_TIM"/>
</dbReference>
<dbReference type="RefSeq" id="WP_031388954.1">
    <property type="nucleotide sequence ID" value="NZ_JPNB01000001.1"/>
</dbReference>
<evidence type="ECO:0000313" key="5">
    <source>
        <dbReference type="EMBL" id="TCL60436.1"/>
    </source>
</evidence>
<dbReference type="CDD" id="cd01335">
    <property type="entry name" value="Radical_SAM"/>
    <property type="match status" value="1"/>
</dbReference>
<dbReference type="PANTHER" id="PTHR21180">
    <property type="entry name" value="ENDONUCLEASE/EXONUCLEASE/PHOSPHATASE FAMILY DOMAIN-CONTAINING PROTEIN 1"/>
    <property type="match status" value="1"/>
</dbReference>
<proteinExistence type="predicted"/>
<dbReference type="InterPro" id="IPR058240">
    <property type="entry name" value="rSAM_sf"/>
</dbReference>
<gene>
    <name evidence="5" type="ORF">EDD76_102132</name>
</gene>
<dbReference type="InterPro" id="IPR007197">
    <property type="entry name" value="rSAM"/>
</dbReference>
<comment type="caution">
    <text evidence="5">The sequence shown here is derived from an EMBL/GenBank/DDBJ whole genome shotgun (WGS) entry which is preliminary data.</text>
</comment>